<evidence type="ECO:0000313" key="1">
    <source>
        <dbReference type="EMBL" id="KAI3744617.1"/>
    </source>
</evidence>
<organism evidence="1 2">
    <name type="scientific">Smallanthus sonchifolius</name>
    <dbReference type="NCBI Taxonomy" id="185202"/>
    <lineage>
        <taxon>Eukaryota</taxon>
        <taxon>Viridiplantae</taxon>
        <taxon>Streptophyta</taxon>
        <taxon>Embryophyta</taxon>
        <taxon>Tracheophyta</taxon>
        <taxon>Spermatophyta</taxon>
        <taxon>Magnoliopsida</taxon>
        <taxon>eudicotyledons</taxon>
        <taxon>Gunneridae</taxon>
        <taxon>Pentapetalae</taxon>
        <taxon>asterids</taxon>
        <taxon>campanulids</taxon>
        <taxon>Asterales</taxon>
        <taxon>Asteraceae</taxon>
        <taxon>Asteroideae</taxon>
        <taxon>Heliantheae alliance</taxon>
        <taxon>Millerieae</taxon>
        <taxon>Smallanthus</taxon>
    </lineage>
</organism>
<gene>
    <name evidence="1" type="ORF">L1987_57703</name>
</gene>
<accession>A0ACB9DDI7</accession>
<proteinExistence type="predicted"/>
<comment type="caution">
    <text evidence="1">The sequence shown here is derived from an EMBL/GenBank/DDBJ whole genome shotgun (WGS) entry which is preliminary data.</text>
</comment>
<dbReference type="EMBL" id="CM042036">
    <property type="protein sequence ID" value="KAI3744617.1"/>
    <property type="molecule type" value="Genomic_DNA"/>
</dbReference>
<keyword evidence="2" id="KW-1185">Reference proteome</keyword>
<protein>
    <submittedName>
        <fullName evidence="1">Uncharacterized protein</fullName>
    </submittedName>
</protein>
<sequence length="111" mass="12515">MIADVSQVEVNGELYVVHVKEFDGWSSSFTKVVLDDEEEGFEHELGNNESMVGSLSDDQDDEDGTRYHIFSLNNIILEPPLPGKEDYVGPIKNQDSDMVEEQANQQSKDHN</sequence>
<dbReference type="Proteomes" id="UP001056120">
    <property type="component" value="Linkage Group LG19"/>
</dbReference>
<name>A0ACB9DDI7_9ASTR</name>
<reference evidence="1 2" key="2">
    <citation type="journal article" date="2022" name="Mol. Ecol. Resour.">
        <title>The genomes of chicory, endive, great burdock and yacon provide insights into Asteraceae paleo-polyploidization history and plant inulin production.</title>
        <authorList>
            <person name="Fan W."/>
            <person name="Wang S."/>
            <person name="Wang H."/>
            <person name="Wang A."/>
            <person name="Jiang F."/>
            <person name="Liu H."/>
            <person name="Zhao H."/>
            <person name="Xu D."/>
            <person name="Zhang Y."/>
        </authorList>
    </citation>
    <scope>NUCLEOTIDE SEQUENCE [LARGE SCALE GENOMIC DNA]</scope>
    <source>
        <strain evidence="2">cv. Yunnan</strain>
        <tissue evidence="1">Leaves</tissue>
    </source>
</reference>
<evidence type="ECO:0000313" key="2">
    <source>
        <dbReference type="Proteomes" id="UP001056120"/>
    </source>
</evidence>
<reference evidence="2" key="1">
    <citation type="journal article" date="2022" name="Mol. Ecol. Resour.">
        <title>The genomes of chicory, endive, great burdock and yacon provide insights into Asteraceae palaeo-polyploidization history and plant inulin production.</title>
        <authorList>
            <person name="Fan W."/>
            <person name="Wang S."/>
            <person name="Wang H."/>
            <person name="Wang A."/>
            <person name="Jiang F."/>
            <person name="Liu H."/>
            <person name="Zhao H."/>
            <person name="Xu D."/>
            <person name="Zhang Y."/>
        </authorList>
    </citation>
    <scope>NUCLEOTIDE SEQUENCE [LARGE SCALE GENOMIC DNA]</scope>
    <source>
        <strain evidence="2">cv. Yunnan</strain>
    </source>
</reference>